<evidence type="ECO:0000313" key="6">
    <source>
        <dbReference type="Proteomes" id="UP000256388"/>
    </source>
</evidence>
<proteinExistence type="predicted"/>
<dbReference type="SUPFAM" id="SSF46785">
    <property type="entry name" value="Winged helix' DNA-binding domain"/>
    <property type="match status" value="1"/>
</dbReference>
<dbReference type="GO" id="GO:0003677">
    <property type="term" value="F:DNA binding"/>
    <property type="evidence" value="ECO:0007669"/>
    <property type="project" value="UniProtKB-KW"/>
</dbReference>
<dbReference type="GO" id="GO:0003700">
    <property type="term" value="F:DNA-binding transcription factor activity"/>
    <property type="evidence" value="ECO:0007669"/>
    <property type="project" value="InterPro"/>
</dbReference>
<organism evidence="5 6">
    <name type="scientific">Pelolinea submarina</name>
    <dbReference type="NCBI Taxonomy" id="913107"/>
    <lineage>
        <taxon>Bacteria</taxon>
        <taxon>Bacillati</taxon>
        <taxon>Chloroflexota</taxon>
        <taxon>Anaerolineae</taxon>
        <taxon>Anaerolineales</taxon>
        <taxon>Anaerolineaceae</taxon>
        <taxon>Pelolinea</taxon>
    </lineage>
</organism>
<feature type="domain" description="HTH arsR-type" evidence="4">
    <location>
        <begin position="1"/>
        <end position="91"/>
    </location>
</feature>
<keyword evidence="3" id="KW-0804">Transcription</keyword>
<dbReference type="EMBL" id="QUMS01000006">
    <property type="protein sequence ID" value="REG04628.1"/>
    <property type="molecule type" value="Genomic_DNA"/>
</dbReference>
<keyword evidence="1" id="KW-0805">Transcription regulation</keyword>
<dbReference type="Proteomes" id="UP000256388">
    <property type="component" value="Unassembled WGS sequence"/>
</dbReference>
<evidence type="ECO:0000256" key="1">
    <source>
        <dbReference type="ARBA" id="ARBA00023015"/>
    </source>
</evidence>
<gene>
    <name evidence="5" type="ORF">DFR64_2975</name>
</gene>
<evidence type="ECO:0000313" key="5">
    <source>
        <dbReference type="EMBL" id="REG04628.1"/>
    </source>
</evidence>
<dbReference type="Pfam" id="PF01022">
    <property type="entry name" value="HTH_5"/>
    <property type="match status" value="1"/>
</dbReference>
<dbReference type="AlphaFoldDB" id="A0A347ZPX6"/>
<evidence type="ECO:0000259" key="4">
    <source>
        <dbReference type="PROSITE" id="PS50987"/>
    </source>
</evidence>
<dbReference type="PROSITE" id="PS50987">
    <property type="entry name" value="HTH_ARSR_2"/>
    <property type="match status" value="1"/>
</dbReference>
<reference evidence="5 6" key="1">
    <citation type="submission" date="2018-08" db="EMBL/GenBank/DDBJ databases">
        <title>Genomic Encyclopedia of Type Strains, Phase IV (KMG-IV): sequencing the most valuable type-strain genomes for metagenomic binning, comparative biology and taxonomic classification.</title>
        <authorList>
            <person name="Goeker M."/>
        </authorList>
    </citation>
    <scope>NUCLEOTIDE SEQUENCE [LARGE SCALE GENOMIC DNA]</scope>
    <source>
        <strain evidence="5 6">DSM 23923</strain>
    </source>
</reference>
<dbReference type="OrthoDB" id="9798835at2"/>
<evidence type="ECO:0000256" key="2">
    <source>
        <dbReference type="ARBA" id="ARBA00023125"/>
    </source>
</evidence>
<comment type="caution">
    <text evidence="5">The sequence shown here is derived from an EMBL/GenBank/DDBJ whole genome shotgun (WGS) entry which is preliminary data.</text>
</comment>
<evidence type="ECO:0000256" key="3">
    <source>
        <dbReference type="ARBA" id="ARBA00023163"/>
    </source>
</evidence>
<dbReference type="SMART" id="SM00418">
    <property type="entry name" value="HTH_ARSR"/>
    <property type="match status" value="1"/>
</dbReference>
<dbReference type="InterPro" id="IPR011991">
    <property type="entry name" value="ArsR-like_HTH"/>
</dbReference>
<dbReference type="RefSeq" id="WP_116226224.1">
    <property type="nucleotide sequence ID" value="NZ_AP018437.1"/>
</dbReference>
<accession>A0A347ZPX6</accession>
<dbReference type="NCBIfam" id="NF033788">
    <property type="entry name" value="HTH_metalloreg"/>
    <property type="match status" value="1"/>
</dbReference>
<keyword evidence="2 5" id="KW-0238">DNA-binding</keyword>
<dbReference type="PANTHER" id="PTHR33154">
    <property type="entry name" value="TRANSCRIPTIONAL REGULATOR, ARSR FAMILY"/>
    <property type="match status" value="1"/>
</dbReference>
<protein>
    <submittedName>
        <fullName evidence="5">DNA-binding transcriptional ArsR family regulator</fullName>
    </submittedName>
</protein>
<keyword evidence="6" id="KW-1185">Reference proteome</keyword>
<dbReference type="Gene3D" id="1.10.10.10">
    <property type="entry name" value="Winged helix-like DNA-binding domain superfamily/Winged helix DNA-binding domain"/>
    <property type="match status" value="1"/>
</dbReference>
<dbReference type="InterPro" id="IPR036390">
    <property type="entry name" value="WH_DNA-bd_sf"/>
</dbReference>
<name>A0A347ZPX6_9CHLR</name>
<dbReference type="InterPro" id="IPR036388">
    <property type="entry name" value="WH-like_DNA-bd_sf"/>
</dbReference>
<dbReference type="CDD" id="cd00090">
    <property type="entry name" value="HTH_ARSR"/>
    <property type="match status" value="1"/>
</dbReference>
<sequence>MKTEINCVDFCKALSDPTRQKILELLLKEEKTVTDIVAIFNLSQPTISHHLEMLNRYGLLTSRKDGKQVFYRTDQAKVTWCCGKLMAKFEE</sequence>
<dbReference type="PRINTS" id="PR00778">
    <property type="entry name" value="HTHARSR"/>
</dbReference>
<dbReference type="InterPro" id="IPR001845">
    <property type="entry name" value="HTH_ArsR_DNA-bd_dom"/>
</dbReference>
<dbReference type="InterPro" id="IPR051081">
    <property type="entry name" value="HTH_MetalResp_TranReg"/>
</dbReference>
<dbReference type="PANTHER" id="PTHR33154:SF33">
    <property type="entry name" value="TRANSCRIPTIONAL REPRESSOR SDPR"/>
    <property type="match status" value="1"/>
</dbReference>